<dbReference type="SUPFAM" id="SSF46938">
    <property type="entry name" value="CRAL/TRIO N-terminal domain"/>
    <property type="match status" value="1"/>
</dbReference>
<dbReference type="OrthoDB" id="75724at2759"/>
<keyword evidence="1" id="KW-0812">Transmembrane</keyword>
<dbReference type="GO" id="GO:0140284">
    <property type="term" value="C:endoplasmic reticulum-endosome membrane contact site"/>
    <property type="evidence" value="ECO:0007669"/>
    <property type="project" value="TreeGrafter"/>
</dbReference>
<dbReference type="PROSITE" id="PS50202">
    <property type="entry name" value="MSP"/>
    <property type="match status" value="1"/>
</dbReference>
<dbReference type="Pfam" id="PF00635">
    <property type="entry name" value="Motile_Sperm"/>
    <property type="match status" value="1"/>
</dbReference>
<dbReference type="Gene3D" id="3.40.525.10">
    <property type="entry name" value="CRAL-TRIO lipid binding domain"/>
    <property type="match status" value="1"/>
</dbReference>
<dbReference type="InterPro" id="IPR036273">
    <property type="entry name" value="CRAL/TRIO_N_dom_sf"/>
</dbReference>
<dbReference type="Pfam" id="PF00650">
    <property type="entry name" value="CRAL_TRIO"/>
    <property type="match status" value="1"/>
</dbReference>
<keyword evidence="1" id="KW-0472">Membrane</keyword>
<evidence type="ECO:0000259" key="2">
    <source>
        <dbReference type="PROSITE" id="PS50191"/>
    </source>
</evidence>
<gene>
    <name evidence="4" type="ORF">CALMAC_LOCUS16428</name>
</gene>
<dbReference type="AlphaFoldDB" id="A0A653DEZ4"/>
<dbReference type="Proteomes" id="UP000410492">
    <property type="component" value="Unassembled WGS sequence"/>
</dbReference>
<dbReference type="InterPro" id="IPR053012">
    <property type="entry name" value="ER-organelle_contact"/>
</dbReference>
<dbReference type="InterPro" id="IPR001251">
    <property type="entry name" value="CRAL-TRIO_dom"/>
</dbReference>
<evidence type="ECO:0000259" key="3">
    <source>
        <dbReference type="PROSITE" id="PS50202"/>
    </source>
</evidence>
<evidence type="ECO:0000313" key="5">
    <source>
        <dbReference type="Proteomes" id="UP000410492"/>
    </source>
</evidence>
<evidence type="ECO:0000313" key="4">
    <source>
        <dbReference type="EMBL" id="VEN57927.1"/>
    </source>
</evidence>
<evidence type="ECO:0000256" key="1">
    <source>
        <dbReference type="SAM" id="Phobius"/>
    </source>
</evidence>
<accession>A0A653DEZ4</accession>
<name>A0A653DEZ4_CALMS</name>
<sequence length="515" mass="57855">MSVPQSLIEELRNAFLKDLESKESDCVHPKDLERVKTSDDWLRRFILHQERDVKKALEMLWTSVKWRKKNDVNDINESNVRMDVLVSGGFFPHGADIDGCMLLVFKCKKHTKGVIKMEDLQRCIIYWFERVERLVNGKMITLFFDMEGCGLSNMDMELIQYLIGLFKEYYPYFLNYILIFEMPWILSTAFKVIKSWLPEKAVQKIKFVSKKDIKTYVPLEQALTCWGGTNTYEFSFLPEEPAPETEKVSEKVASEKVSAEKVASASLTTPNNRKVHFVDGQMSEISVGNGDRDTDGGSLKVSPTGIVSFVREANELVSTLELQNTDPSSHLSYKLKTTSPEKFRVKPSMGFLAPGESTTVTLTLLPGYQLGGLSRDKFLVMSTPITASEVGHTEVAEVWKNTSNRKVSQHRLKCMQTGGANGGAPGELTKNGNLLNSSVDQDNGFNKLSAALSKLATCQAELHRTTKLTQYYQLATIFLVLMLGIVLGYVLHANMKELHAHAYCPNDYIGGAGRP</sequence>
<dbReference type="CDD" id="cd00170">
    <property type="entry name" value="SEC14"/>
    <property type="match status" value="1"/>
</dbReference>
<dbReference type="Gene3D" id="2.60.40.10">
    <property type="entry name" value="Immunoglobulins"/>
    <property type="match status" value="1"/>
</dbReference>
<feature type="domain" description="MSP" evidence="3">
    <location>
        <begin position="298"/>
        <end position="417"/>
    </location>
</feature>
<keyword evidence="5" id="KW-1185">Reference proteome</keyword>
<dbReference type="InterPro" id="IPR008962">
    <property type="entry name" value="PapD-like_sf"/>
</dbReference>
<dbReference type="SMART" id="SM00516">
    <property type="entry name" value="SEC14"/>
    <property type="match status" value="1"/>
</dbReference>
<proteinExistence type="predicted"/>
<dbReference type="SUPFAM" id="SSF49354">
    <property type="entry name" value="PapD-like"/>
    <property type="match status" value="1"/>
</dbReference>
<dbReference type="InterPro" id="IPR000535">
    <property type="entry name" value="MSP_dom"/>
</dbReference>
<dbReference type="GO" id="GO:0012505">
    <property type="term" value="C:endomembrane system"/>
    <property type="evidence" value="ECO:0007669"/>
    <property type="project" value="TreeGrafter"/>
</dbReference>
<dbReference type="EMBL" id="CAACVG010011364">
    <property type="protein sequence ID" value="VEN57927.1"/>
    <property type="molecule type" value="Genomic_DNA"/>
</dbReference>
<feature type="transmembrane region" description="Helical" evidence="1">
    <location>
        <begin position="471"/>
        <end position="491"/>
    </location>
</feature>
<dbReference type="SUPFAM" id="SSF52087">
    <property type="entry name" value="CRAL/TRIO domain"/>
    <property type="match status" value="1"/>
</dbReference>
<protein>
    <submittedName>
        <fullName evidence="4">Uncharacterized protein</fullName>
    </submittedName>
</protein>
<organism evidence="4 5">
    <name type="scientific">Callosobruchus maculatus</name>
    <name type="common">Southern cowpea weevil</name>
    <name type="synonym">Pulse bruchid</name>
    <dbReference type="NCBI Taxonomy" id="64391"/>
    <lineage>
        <taxon>Eukaryota</taxon>
        <taxon>Metazoa</taxon>
        <taxon>Ecdysozoa</taxon>
        <taxon>Arthropoda</taxon>
        <taxon>Hexapoda</taxon>
        <taxon>Insecta</taxon>
        <taxon>Pterygota</taxon>
        <taxon>Neoptera</taxon>
        <taxon>Endopterygota</taxon>
        <taxon>Coleoptera</taxon>
        <taxon>Polyphaga</taxon>
        <taxon>Cucujiformia</taxon>
        <taxon>Chrysomeloidea</taxon>
        <taxon>Chrysomelidae</taxon>
        <taxon>Bruchinae</taxon>
        <taxon>Bruchini</taxon>
        <taxon>Callosobruchus</taxon>
    </lineage>
</organism>
<dbReference type="PROSITE" id="PS50191">
    <property type="entry name" value="CRAL_TRIO"/>
    <property type="match status" value="1"/>
</dbReference>
<dbReference type="PANTHER" id="PTHR46384">
    <property type="entry name" value="MOTILE SPERM DOMAIN-CONTAINING PROTEIN 2"/>
    <property type="match status" value="1"/>
</dbReference>
<dbReference type="PANTHER" id="PTHR46384:SF1">
    <property type="entry name" value="MOTILE SPERM DOMAIN-CONTAINING PROTEIN 2"/>
    <property type="match status" value="1"/>
</dbReference>
<dbReference type="InterPro" id="IPR036865">
    <property type="entry name" value="CRAL-TRIO_dom_sf"/>
</dbReference>
<dbReference type="InterPro" id="IPR013783">
    <property type="entry name" value="Ig-like_fold"/>
</dbReference>
<feature type="domain" description="CRAL-TRIO" evidence="2">
    <location>
        <begin position="78"/>
        <end position="234"/>
    </location>
</feature>
<reference evidence="4 5" key="1">
    <citation type="submission" date="2019-01" db="EMBL/GenBank/DDBJ databases">
        <authorList>
            <person name="Sayadi A."/>
        </authorList>
    </citation>
    <scope>NUCLEOTIDE SEQUENCE [LARGE SCALE GENOMIC DNA]</scope>
</reference>
<keyword evidence="1" id="KW-1133">Transmembrane helix</keyword>